<dbReference type="PROSITE" id="PS51544">
    <property type="entry name" value="PI3K_ABD"/>
    <property type="match status" value="1"/>
</dbReference>
<keyword evidence="3" id="KW-0418">Kinase</keyword>
<dbReference type="SUPFAM" id="SSF56112">
    <property type="entry name" value="Protein kinase-like (PK-like)"/>
    <property type="match status" value="1"/>
</dbReference>
<dbReference type="EMBL" id="JAPWTJ010000236">
    <property type="protein sequence ID" value="KAJ8980774.1"/>
    <property type="molecule type" value="Genomic_DNA"/>
</dbReference>
<keyword evidence="1" id="KW-0808">Transferase</keyword>
<dbReference type="Pfam" id="PF00792">
    <property type="entry name" value="PI3K_C2"/>
    <property type="match status" value="1"/>
</dbReference>
<keyword evidence="12" id="KW-1185">Reference proteome</keyword>
<organism evidence="11 12">
    <name type="scientific">Molorchus minor</name>
    <dbReference type="NCBI Taxonomy" id="1323400"/>
    <lineage>
        <taxon>Eukaryota</taxon>
        <taxon>Metazoa</taxon>
        <taxon>Ecdysozoa</taxon>
        <taxon>Arthropoda</taxon>
        <taxon>Hexapoda</taxon>
        <taxon>Insecta</taxon>
        <taxon>Pterygota</taxon>
        <taxon>Neoptera</taxon>
        <taxon>Endopterygota</taxon>
        <taxon>Coleoptera</taxon>
        <taxon>Polyphaga</taxon>
        <taxon>Cucujiformia</taxon>
        <taxon>Chrysomeloidea</taxon>
        <taxon>Cerambycidae</taxon>
        <taxon>Lamiinae</taxon>
        <taxon>Monochamini</taxon>
        <taxon>Molorchus</taxon>
    </lineage>
</organism>
<dbReference type="InterPro" id="IPR035892">
    <property type="entry name" value="C2_domain_sf"/>
</dbReference>
<feature type="domain" description="PI3K/PI4K catalytic" evidence="6">
    <location>
        <begin position="689"/>
        <end position="873"/>
    </location>
</feature>
<evidence type="ECO:0000259" key="6">
    <source>
        <dbReference type="PROSITE" id="PS50290"/>
    </source>
</evidence>
<feature type="domain" description="C2 PI3K-type" evidence="10">
    <location>
        <begin position="339"/>
        <end position="503"/>
    </location>
</feature>
<dbReference type="SMART" id="SM00142">
    <property type="entry name" value="PI3K_C2"/>
    <property type="match status" value="1"/>
</dbReference>
<sequence length="873" mass="101087">MVPIPAEYLPDFWDQIATECSIEVTCLLPNGVILLLNVNYNATLSEIKEDLWEEAAKFPLYGKLHDMSVYTFTYINSMAEREKLHDESRRIGDIRPTGAVLVITECREEKADESVNITIGQLIGKRLQEFDALNNTEINDFRFKMRKMGDEMTQRRSKQTWQERMFYQFPPRILTNSHILNEIKNGNGCIKIASKFDHEYDYCESENRFNEKEVMQSSFTFNVPLTIRPRKLLEMILFKRATILNRRNDRPSEYILKVCGQDEFLVGDFEIIQFQYIQDCISKDITPTLVTIHIDRVPVFQSNDYESLDICENKKGKQLPYNTSNTLRKKKNIKSSWTVNENYVVDVCTVSKLNCDTRKFTEVGIQAGIFHGGKSLCQSQRAFDNPIDDKYESKIGVTLNFDIQVCNIPRNAKLCFVVFEVSKPAKGTKPRKIKDISKDIVNPIAWANTSIYDFKGQLKSGAMTLYMWAYVEDMNSEEILQQLGTVANNPNTEYSTTITININSYSKDQTILFPSVDSMISYAEGVERDLYGDYPDIQMCKKLISEMDSLYEAHDQDRKNIWGLKSYWRENDPEVLPKLLHCVDWDKKEDVSQAVVLFLKDWPKLPVEKSLELLDYAYADQEVRSFAVQCLTNVRHLKIHQPPLDKTPIEHAEQLHLTAKSYVDLPRDLPPVATSVVRSLYRRGEVGIRMDKCRIMDSKMRPLWIVFENCDAYGDDVYIIFKNGDDLRQDILTLQMLRIMDRLWKREGLDLRMNPYGCISSLENRVGMIEVVLNAETIANIQKEKGMFTATAAFRKGPILATYVLGIADRHSDNIMVKKNGQLFHIDFGHILGHFKEKFGFRRERVPFAFMIPKKAWEFAYIALSHDDINRTA</sequence>
<dbReference type="InterPro" id="IPR018936">
    <property type="entry name" value="PI3/4_kinase_CS"/>
</dbReference>
<evidence type="ECO:0000256" key="3">
    <source>
        <dbReference type="ARBA" id="ARBA00022777"/>
    </source>
</evidence>
<reference evidence="11" key="1">
    <citation type="journal article" date="2023" name="Insect Mol. Biol.">
        <title>Genome sequencing provides insights into the evolution of gene families encoding plant cell wall-degrading enzymes in longhorned beetles.</title>
        <authorList>
            <person name="Shin N.R."/>
            <person name="Okamura Y."/>
            <person name="Kirsch R."/>
            <person name="Pauchet Y."/>
        </authorList>
    </citation>
    <scope>NUCLEOTIDE SEQUENCE</scope>
    <source>
        <strain evidence="11">MMC_N1</strain>
    </source>
</reference>
<dbReference type="InterPro" id="IPR042236">
    <property type="entry name" value="PI3K_accessory_sf"/>
</dbReference>
<dbReference type="SMART" id="SM00146">
    <property type="entry name" value="PI3Kc"/>
    <property type="match status" value="1"/>
</dbReference>
<dbReference type="SUPFAM" id="SSF49562">
    <property type="entry name" value="C2 domain (Calcium/lipid-binding domain, CaLB)"/>
    <property type="match status" value="1"/>
</dbReference>
<dbReference type="SMART" id="SM00145">
    <property type="entry name" value="PI3Ka"/>
    <property type="match status" value="1"/>
</dbReference>
<dbReference type="SMART" id="SM00143">
    <property type="entry name" value="PI3K_p85B"/>
    <property type="match status" value="1"/>
</dbReference>
<evidence type="ECO:0000256" key="4">
    <source>
        <dbReference type="ARBA" id="ARBA00022840"/>
    </source>
</evidence>
<keyword evidence="2" id="KW-0547">Nucleotide-binding</keyword>
<evidence type="ECO:0000259" key="7">
    <source>
        <dbReference type="PROSITE" id="PS51544"/>
    </source>
</evidence>
<comment type="caution">
    <text evidence="11">The sequence shown here is derived from an EMBL/GenBank/DDBJ whole genome shotgun (WGS) entry which is preliminary data.</text>
</comment>
<dbReference type="PROSITE" id="PS00915">
    <property type="entry name" value="PI3_4_KINASE_1"/>
    <property type="match status" value="1"/>
</dbReference>
<dbReference type="SUPFAM" id="SSF54236">
    <property type="entry name" value="Ubiquitin-like"/>
    <property type="match status" value="1"/>
</dbReference>
<gene>
    <name evidence="11" type="ORF">NQ317_016025</name>
</gene>
<proteinExistence type="inferred from homology"/>
<dbReference type="Pfam" id="PF00454">
    <property type="entry name" value="PI3_PI4_kinase"/>
    <property type="match status" value="2"/>
</dbReference>
<dbReference type="InterPro" id="IPR015433">
    <property type="entry name" value="PI3/4_kinase"/>
</dbReference>
<dbReference type="SUPFAM" id="SSF48371">
    <property type="entry name" value="ARM repeat"/>
    <property type="match status" value="1"/>
</dbReference>
<dbReference type="InterPro" id="IPR002420">
    <property type="entry name" value="PI3K-type_C2_dom"/>
</dbReference>
<dbReference type="Pfam" id="PF02192">
    <property type="entry name" value="PI3K_p85B"/>
    <property type="match status" value="1"/>
</dbReference>
<dbReference type="InterPro" id="IPR000403">
    <property type="entry name" value="PI3/4_kinase_cat_dom"/>
</dbReference>
<dbReference type="Gene3D" id="2.60.40.150">
    <property type="entry name" value="C2 domain"/>
    <property type="match status" value="1"/>
</dbReference>
<evidence type="ECO:0000313" key="12">
    <source>
        <dbReference type="Proteomes" id="UP001162164"/>
    </source>
</evidence>
<dbReference type="PROSITE" id="PS51546">
    <property type="entry name" value="PI3K_RBD"/>
    <property type="match status" value="1"/>
</dbReference>
<feature type="domain" description="PIK helical" evidence="8">
    <location>
        <begin position="527"/>
        <end position="733"/>
    </location>
</feature>
<evidence type="ECO:0000259" key="8">
    <source>
        <dbReference type="PROSITE" id="PS51545"/>
    </source>
</evidence>
<evidence type="ECO:0000256" key="2">
    <source>
        <dbReference type="ARBA" id="ARBA00022741"/>
    </source>
</evidence>
<dbReference type="InterPro" id="IPR016024">
    <property type="entry name" value="ARM-type_fold"/>
</dbReference>
<dbReference type="Pfam" id="PF00613">
    <property type="entry name" value="PI3Ka"/>
    <property type="match status" value="1"/>
</dbReference>
<dbReference type="Proteomes" id="UP001162164">
    <property type="component" value="Unassembled WGS sequence"/>
</dbReference>
<dbReference type="PROSITE" id="PS51545">
    <property type="entry name" value="PIK_HELICAL"/>
    <property type="match status" value="1"/>
</dbReference>
<evidence type="ECO:0000256" key="1">
    <source>
        <dbReference type="ARBA" id="ARBA00022679"/>
    </source>
</evidence>
<dbReference type="InterPro" id="IPR003113">
    <property type="entry name" value="PI3K_ABD"/>
</dbReference>
<name>A0ABQ9JSB6_9CUCU</name>
<dbReference type="InterPro" id="IPR000341">
    <property type="entry name" value="PI3K_Ras-bd_dom"/>
</dbReference>
<dbReference type="PROSITE" id="PS50290">
    <property type="entry name" value="PI3_4_KINASE_3"/>
    <property type="match status" value="1"/>
</dbReference>
<dbReference type="PANTHER" id="PTHR10048">
    <property type="entry name" value="PHOSPHATIDYLINOSITOL KINASE"/>
    <property type="match status" value="1"/>
</dbReference>
<comment type="similarity">
    <text evidence="5">Belongs to the PI3/PI4-kinase family.</text>
</comment>
<evidence type="ECO:0000259" key="9">
    <source>
        <dbReference type="PROSITE" id="PS51546"/>
    </source>
</evidence>
<protein>
    <submittedName>
        <fullName evidence="11">Uncharacterized protein</fullName>
    </submittedName>
</protein>
<dbReference type="Gene3D" id="1.10.1070.11">
    <property type="entry name" value="Phosphatidylinositol 3-/4-kinase, catalytic domain"/>
    <property type="match status" value="1"/>
</dbReference>
<dbReference type="PANTHER" id="PTHR10048:SF118">
    <property type="entry name" value="PI-3 KINASE"/>
    <property type="match status" value="1"/>
</dbReference>
<evidence type="ECO:0000313" key="11">
    <source>
        <dbReference type="EMBL" id="KAJ8980774.1"/>
    </source>
</evidence>
<dbReference type="InterPro" id="IPR029071">
    <property type="entry name" value="Ubiquitin-like_domsf"/>
</dbReference>
<dbReference type="SMART" id="SM00144">
    <property type="entry name" value="PI3K_rbd"/>
    <property type="match status" value="1"/>
</dbReference>
<evidence type="ECO:0000259" key="10">
    <source>
        <dbReference type="PROSITE" id="PS51547"/>
    </source>
</evidence>
<dbReference type="InterPro" id="IPR036940">
    <property type="entry name" value="PI3/4_kinase_cat_sf"/>
</dbReference>
<accession>A0ABQ9JSB6</accession>
<evidence type="ECO:0000256" key="5">
    <source>
        <dbReference type="PROSITE-ProRule" id="PRU00880"/>
    </source>
</evidence>
<dbReference type="InterPro" id="IPR011009">
    <property type="entry name" value="Kinase-like_dom_sf"/>
</dbReference>
<dbReference type="Pfam" id="PF00794">
    <property type="entry name" value="PI3K_rbd"/>
    <property type="match status" value="1"/>
</dbReference>
<dbReference type="PROSITE" id="PS51547">
    <property type="entry name" value="C2_PI3K"/>
    <property type="match status" value="1"/>
</dbReference>
<feature type="domain" description="PI3K-ABD" evidence="7">
    <location>
        <begin position="18"/>
        <end position="107"/>
    </location>
</feature>
<dbReference type="Gene3D" id="1.25.40.70">
    <property type="entry name" value="Phosphatidylinositol 3-kinase, accessory domain (PIK)"/>
    <property type="match status" value="1"/>
</dbReference>
<dbReference type="InterPro" id="IPR001263">
    <property type="entry name" value="PI3K_accessory_dom"/>
</dbReference>
<feature type="domain" description="PI3K-RBD" evidence="9">
    <location>
        <begin position="187"/>
        <end position="293"/>
    </location>
</feature>
<dbReference type="Gene3D" id="3.30.1010.10">
    <property type="entry name" value="Phosphatidylinositol 3-kinase Catalytic Subunit, Chain A, domain 4"/>
    <property type="match status" value="1"/>
</dbReference>
<keyword evidence="4" id="KW-0067">ATP-binding</keyword>
<dbReference type="Gene3D" id="3.10.20.770">
    <property type="match status" value="1"/>
</dbReference>